<dbReference type="MEROPS" id="C26.961"/>
<dbReference type="CDD" id="cd01745">
    <property type="entry name" value="GATase1_2"/>
    <property type="match status" value="1"/>
</dbReference>
<evidence type="ECO:0000256" key="2">
    <source>
        <dbReference type="ARBA" id="ARBA00052718"/>
    </source>
</evidence>
<dbReference type="InterPro" id="IPR044668">
    <property type="entry name" value="PuuD-like"/>
</dbReference>
<dbReference type="FunFam" id="3.40.50.880:FF:000030">
    <property type="entry name" value="Gamma-glutamyl-gamma-aminobutyrate hydrolase PuuD"/>
    <property type="match status" value="1"/>
</dbReference>
<name>Q222F0_ALBFT</name>
<comment type="catalytic activity">
    <reaction evidence="2">
        <text>4-(gamma-L-glutamylamino)butanoate + H2O = 4-aminobutanoate + L-glutamate</text>
        <dbReference type="Rhea" id="RHEA:19737"/>
        <dbReference type="ChEBI" id="CHEBI:15377"/>
        <dbReference type="ChEBI" id="CHEBI:29985"/>
        <dbReference type="ChEBI" id="CHEBI:58800"/>
        <dbReference type="ChEBI" id="CHEBI:59888"/>
        <dbReference type="EC" id="3.5.1.94"/>
    </reaction>
</comment>
<evidence type="ECO:0000256" key="4">
    <source>
        <dbReference type="ARBA" id="ARBA00060634"/>
    </source>
</evidence>
<reference evidence="7" key="1">
    <citation type="submission" date="2006-02" db="EMBL/GenBank/DDBJ databases">
        <title>Complete sequence of chromosome of Rhodoferax ferrireducens DSM 15236.</title>
        <authorList>
            <person name="Copeland A."/>
            <person name="Lucas S."/>
            <person name="Lapidus A."/>
            <person name="Barry K."/>
            <person name="Detter J.C."/>
            <person name="Glavina del Rio T."/>
            <person name="Hammon N."/>
            <person name="Israni S."/>
            <person name="Pitluck S."/>
            <person name="Brettin T."/>
            <person name="Bruce D."/>
            <person name="Han C."/>
            <person name="Tapia R."/>
            <person name="Gilna P."/>
            <person name="Kiss H."/>
            <person name="Schmutz J."/>
            <person name="Larimer F."/>
            <person name="Land M."/>
            <person name="Kyrpides N."/>
            <person name="Ivanova N."/>
            <person name="Richardson P."/>
        </authorList>
    </citation>
    <scope>NUCLEOTIDE SEQUENCE [LARGE SCALE GENOMIC DNA]</scope>
    <source>
        <strain evidence="7">ATCC BAA-621 / DSM 15236 / T118</strain>
    </source>
</reference>
<evidence type="ECO:0000313" key="7">
    <source>
        <dbReference type="Proteomes" id="UP000008332"/>
    </source>
</evidence>
<dbReference type="Proteomes" id="UP000008332">
    <property type="component" value="Chromosome"/>
</dbReference>
<dbReference type="Gene3D" id="3.40.50.880">
    <property type="match status" value="1"/>
</dbReference>
<dbReference type="InterPro" id="IPR029062">
    <property type="entry name" value="Class_I_gatase-like"/>
</dbReference>
<dbReference type="HOGENOM" id="CLU_030756_0_0_4"/>
<dbReference type="InterPro" id="IPR011697">
    <property type="entry name" value="Peptidase_C26"/>
</dbReference>
<dbReference type="STRING" id="338969.Rfer_0349"/>
<evidence type="ECO:0000313" key="6">
    <source>
        <dbReference type="EMBL" id="ABD68103.1"/>
    </source>
</evidence>
<dbReference type="EC" id="3.5.1.94" evidence="5"/>
<dbReference type="KEGG" id="rfr:Rfer_0349"/>
<dbReference type="SUPFAM" id="SSF52317">
    <property type="entry name" value="Class I glutamine amidotransferase-like"/>
    <property type="match status" value="1"/>
</dbReference>
<gene>
    <name evidence="6" type="ordered locus">Rfer_0349</name>
</gene>
<dbReference type="PROSITE" id="PS51273">
    <property type="entry name" value="GATASE_TYPE_1"/>
    <property type="match status" value="1"/>
</dbReference>
<comment type="similarity">
    <text evidence="1">Belongs to the peptidase C26 family.</text>
</comment>
<dbReference type="OrthoDB" id="9813383at2"/>
<accession>Q222F0</accession>
<dbReference type="PANTHER" id="PTHR43235">
    <property type="entry name" value="GLUTAMINE AMIDOTRANSFERASE PB2B2.05-RELATED"/>
    <property type="match status" value="1"/>
</dbReference>
<dbReference type="PANTHER" id="PTHR43235:SF1">
    <property type="entry name" value="GLUTAMINE AMIDOTRANSFERASE PB2B2.05-RELATED"/>
    <property type="match status" value="1"/>
</dbReference>
<protein>
    <recommendedName>
        <fullName evidence="5">gamma-glutamyl-gamma-aminobutyrate hydrolase</fullName>
        <ecNumber evidence="5">3.5.1.94</ecNumber>
    </recommendedName>
</protein>
<dbReference type="GO" id="GO:0005829">
    <property type="term" value="C:cytosol"/>
    <property type="evidence" value="ECO:0007669"/>
    <property type="project" value="TreeGrafter"/>
</dbReference>
<proteinExistence type="inferred from homology"/>
<dbReference type="eggNOG" id="COG2071">
    <property type="taxonomic scope" value="Bacteria"/>
</dbReference>
<evidence type="ECO:0000256" key="3">
    <source>
        <dbReference type="ARBA" id="ARBA00055068"/>
    </source>
</evidence>
<dbReference type="RefSeq" id="WP_011462676.1">
    <property type="nucleotide sequence ID" value="NC_007908.1"/>
</dbReference>
<sequence length="273" mass="30092">MTKPPSGVRRPTTQSAKRKPVVLMSMGAQERHGHPYQVMTVKYIRPLIEHAGCVPVLAPTCFGTQDIEQYLSMVDGVYLTGAGTNIDPALYGQPNLTPEKAQDKDRDLFDLPTIRMALAMGLPLLGVCRGMQEMNVAFGGDIHQQLYTIPKLKDHREDPAAPVSEQYAASHKVRLVPGTWFAGLMQQDEIAVNSLHGQCIKTLGHGLQALAHAEDGVIEAIHLPEFAQFTLGVQWHPEWMAAQNPHSIRLFEAFGAACRARQCARWSGSEHVL</sequence>
<comment type="function">
    <text evidence="3">Involved in the breakdown of putrescine via hydrolysis of the gamma-glutamyl linkage of gamma-glutamyl-gamma-aminobutyrate.</text>
</comment>
<dbReference type="AlphaFoldDB" id="Q222F0"/>
<dbReference type="GO" id="GO:0033969">
    <property type="term" value="F:gamma-glutamyl-gamma-aminobutyrate hydrolase activity"/>
    <property type="evidence" value="ECO:0007669"/>
    <property type="project" value="UniProtKB-EC"/>
</dbReference>
<dbReference type="Pfam" id="PF07722">
    <property type="entry name" value="Peptidase_C26"/>
    <property type="match status" value="1"/>
</dbReference>
<keyword evidence="7" id="KW-1185">Reference proteome</keyword>
<dbReference type="GO" id="GO:0006598">
    <property type="term" value="P:polyamine catabolic process"/>
    <property type="evidence" value="ECO:0007669"/>
    <property type="project" value="TreeGrafter"/>
</dbReference>
<evidence type="ECO:0000256" key="5">
    <source>
        <dbReference type="ARBA" id="ARBA00066788"/>
    </source>
</evidence>
<comment type="pathway">
    <text evidence="4">Amine and polyamine degradation; putrescine degradation; 4-aminobutanoate from putrescine: step 4/4.</text>
</comment>
<organism evidence="6 7">
    <name type="scientific">Albidiferax ferrireducens (strain ATCC BAA-621 / DSM 15236 / T118)</name>
    <name type="common">Rhodoferax ferrireducens</name>
    <dbReference type="NCBI Taxonomy" id="338969"/>
    <lineage>
        <taxon>Bacteria</taxon>
        <taxon>Pseudomonadati</taxon>
        <taxon>Pseudomonadota</taxon>
        <taxon>Betaproteobacteria</taxon>
        <taxon>Burkholderiales</taxon>
        <taxon>Comamonadaceae</taxon>
        <taxon>Rhodoferax</taxon>
    </lineage>
</organism>
<dbReference type="EMBL" id="CP000267">
    <property type="protein sequence ID" value="ABD68103.1"/>
    <property type="molecule type" value="Genomic_DNA"/>
</dbReference>
<evidence type="ECO:0000256" key="1">
    <source>
        <dbReference type="ARBA" id="ARBA00011083"/>
    </source>
</evidence>